<organism evidence="10 11">
    <name type="scientific">Compostibacillus humi</name>
    <dbReference type="NCBI Taxonomy" id="1245525"/>
    <lineage>
        <taxon>Bacteria</taxon>
        <taxon>Bacillati</taxon>
        <taxon>Bacillota</taxon>
        <taxon>Bacilli</taxon>
        <taxon>Bacillales</taxon>
        <taxon>Bacillaceae</taxon>
        <taxon>Compostibacillus</taxon>
    </lineage>
</organism>
<dbReference type="AlphaFoldDB" id="A0A8J2ZR40"/>
<keyword evidence="7" id="KW-0275">Fatty acid biosynthesis</keyword>
<feature type="domain" description="Acyl-ACP thioesterase N-terminal hotdog" evidence="8">
    <location>
        <begin position="6"/>
        <end position="125"/>
    </location>
</feature>
<name>A0A8J2ZR40_9BACI</name>
<sequence length="250" mass="29041">MKPTILYEKNYHIDLRDVDFQKKLKLSALFSYFQDAANDAAIRLGVGIDTLQEKFDAAWVLMRLKVDIERLPSLDEEITIETWPQEPRRFDFERDFLVKGRDGNIIIRAISSWGIIDLKERKLVKASAISLEYPEVIEERAIHGKLRKLKGTDPMHPVYKKVIGYSDIDFNGHLNNSRYIDYMMDCFPIEDHEKYQPESLEVNFINEALPGDEIVMKQGEGETSGEIIMEGVREKDDTVIFRAKVKIKEI</sequence>
<evidence type="ECO:0000256" key="1">
    <source>
        <dbReference type="ARBA" id="ARBA00006500"/>
    </source>
</evidence>
<evidence type="ECO:0000256" key="2">
    <source>
        <dbReference type="ARBA" id="ARBA00022516"/>
    </source>
</evidence>
<keyword evidence="4" id="KW-0276">Fatty acid metabolism</keyword>
<evidence type="ECO:0000256" key="6">
    <source>
        <dbReference type="ARBA" id="ARBA00023098"/>
    </source>
</evidence>
<dbReference type="PANTHER" id="PTHR31727">
    <property type="entry name" value="OLEOYL-ACYL CARRIER PROTEIN THIOESTERASE 1, CHLOROPLASTIC"/>
    <property type="match status" value="1"/>
</dbReference>
<evidence type="ECO:0000259" key="8">
    <source>
        <dbReference type="Pfam" id="PF01643"/>
    </source>
</evidence>
<evidence type="ECO:0000256" key="5">
    <source>
        <dbReference type="ARBA" id="ARBA00022946"/>
    </source>
</evidence>
<dbReference type="Pfam" id="PF20791">
    <property type="entry name" value="Acyl-ACP_TE_C"/>
    <property type="match status" value="1"/>
</dbReference>
<proteinExistence type="inferred from homology"/>
<dbReference type="GO" id="GO:0000036">
    <property type="term" value="F:acyl carrier activity"/>
    <property type="evidence" value="ECO:0007669"/>
    <property type="project" value="TreeGrafter"/>
</dbReference>
<gene>
    <name evidence="10" type="ORF">GCM10010978_05770</name>
</gene>
<dbReference type="Pfam" id="PF01643">
    <property type="entry name" value="Acyl-ACP_TE"/>
    <property type="match status" value="1"/>
</dbReference>
<dbReference type="GO" id="GO:0016297">
    <property type="term" value="F:fatty acyl-[ACP] hydrolase activity"/>
    <property type="evidence" value="ECO:0007669"/>
    <property type="project" value="InterPro"/>
</dbReference>
<evidence type="ECO:0000256" key="7">
    <source>
        <dbReference type="ARBA" id="ARBA00023160"/>
    </source>
</evidence>
<dbReference type="InterPro" id="IPR049427">
    <property type="entry name" value="Acyl-ACP_TE_C"/>
</dbReference>
<keyword evidence="6" id="KW-0443">Lipid metabolism</keyword>
<dbReference type="PANTHER" id="PTHR31727:SF6">
    <property type="entry name" value="OLEOYL-ACYL CARRIER PROTEIN THIOESTERASE 1, CHLOROPLASTIC"/>
    <property type="match status" value="1"/>
</dbReference>
<dbReference type="Proteomes" id="UP000602050">
    <property type="component" value="Unassembled WGS sequence"/>
</dbReference>
<reference evidence="10" key="1">
    <citation type="journal article" date="2014" name="Int. J. Syst. Evol. Microbiol.">
        <title>Complete genome sequence of Corynebacterium casei LMG S-19264T (=DSM 44701T), isolated from a smear-ripened cheese.</title>
        <authorList>
            <consortium name="US DOE Joint Genome Institute (JGI-PGF)"/>
            <person name="Walter F."/>
            <person name="Albersmeier A."/>
            <person name="Kalinowski J."/>
            <person name="Ruckert C."/>
        </authorList>
    </citation>
    <scope>NUCLEOTIDE SEQUENCE</scope>
    <source>
        <strain evidence="10">CGMCC 1.12360</strain>
    </source>
</reference>
<accession>A0A8J2ZR40</accession>
<keyword evidence="3" id="KW-0378">Hydrolase</keyword>
<comment type="similarity">
    <text evidence="1">Belongs to the acyl-ACP thioesterase family.</text>
</comment>
<dbReference type="Gene3D" id="3.10.129.10">
    <property type="entry name" value="Hotdog Thioesterase"/>
    <property type="match status" value="1"/>
</dbReference>
<dbReference type="InterPro" id="IPR045023">
    <property type="entry name" value="FATA/B"/>
</dbReference>
<evidence type="ECO:0000313" key="11">
    <source>
        <dbReference type="Proteomes" id="UP000602050"/>
    </source>
</evidence>
<keyword evidence="11" id="KW-1185">Reference proteome</keyword>
<protein>
    <submittedName>
        <fullName evidence="10">Acyl-ACP thioesterase</fullName>
    </submittedName>
</protein>
<evidence type="ECO:0000313" key="10">
    <source>
        <dbReference type="EMBL" id="GGH70634.1"/>
    </source>
</evidence>
<reference evidence="10" key="2">
    <citation type="submission" date="2020-09" db="EMBL/GenBank/DDBJ databases">
        <authorList>
            <person name="Sun Q."/>
            <person name="Zhou Y."/>
        </authorList>
    </citation>
    <scope>NUCLEOTIDE SEQUENCE</scope>
    <source>
        <strain evidence="10">CGMCC 1.12360</strain>
    </source>
</reference>
<dbReference type="CDD" id="cd00586">
    <property type="entry name" value="4HBT"/>
    <property type="match status" value="1"/>
</dbReference>
<dbReference type="EMBL" id="BMEV01000007">
    <property type="protein sequence ID" value="GGH70634.1"/>
    <property type="molecule type" value="Genomic_DNA"/>
</dbReference>
<dbReference type="InterPro" id="IPR002864">
    <property type="entry name" value="Acyl-ACP_thioesterase_NHD"/>
</dbReference>
<dbReference type="SUPFAM" id="SSF54637">
    <property type="entry name" value="Thioesterase/thiol ester dehydrase-isomerase"/>
    <property type="match status" value="2"/>
</dbReference>
<keyword evidence="2" id="KW-0444">Lipid biosynthesis</keyword>
<feature type="domain" description="Acyl-ACP thioesterase-like C-terminal" evidence="9">
    <location>
        <begin position="165"/>
        <end position="220"/>
    </location>
</feature>
<evidence type="ECO:0000259" key="9">
    <source>
        <dbReference type="Pfam" id="PF20791"/>
    </source>
</evidence>
<comment type="caution">
    <text evidence="10">The sequence shown here is derived from an EMBL/GenBank/DDBJ whole genome shotgun (WGS) entry which is preliminary data.</text>
</comment>
<evidence type="ECO:0000256" key="3">
    <source>
        <dbReference type="ARBA" id="ARBA00022801"/>
    </source>
</evidence>
<dbReference type="RefSeq" id="WP_188390876.1">
    <property type="nucleotide sequence ID" value="NZ_BMEV01000007.1"/>
</dbReference>
<keyword evidence="5" id="KW-0809">Transit peptide</keyword>
<evidence type="ECO:0000256" key="4">
    <source>
        <dbReference type="ARBA" id="ARBA00022832"/>
    </source>
</evidence>
<dbReference type="InterPro" id="IPR029069">
    <property type="entry name" value="HotDog_dom_sf"/>
</dbReference>